<name>A0ABN1QA89_9ACTN</name>
<evidence type="ECO:0000313" key="2">
    <source>
        <dbReference type="Proteomes" id="UP001501578"/>
    </source>
</evidence>
<evidence type="ECO:0008006" key="3">
    <source>
        <dbReference type="Google" id="ProtNLM"/>
    </source>
</evidence>
<comment type="caution">
    <text evidence="1">The sequence shown here is derived from an EMBL/GenBank/DDBJ whole genome shotgun (WGS) entry which is preliminary data.</text>
</comment>
<organism evidence="1 2">
    <name type="scientific">Nonomuraea longicatena</name>
    <dbReference type="NCBI Taxonomy" id="83682"/>
    <lineage>
        <taxon>Bacteria</taxon>
        <taxon>Bacillati</taxon>
        <taxon>Actinomycetota</taxon>
        <taxon>Actinomycetes</taxon>
        <taxon>Streptosporangiales</taxon>
        <taxon>Streptosporangiaceae</taxon>
        <taxon>Nonomuraea</taxon>
    </lineage>
</organism>
<keyword evidence="2" id="KW-1185">Reference proteome</keyword>
<dbReference type="RefSeq" id="WP_343952455.1">
    <property type="nucleotide sequence ID" value="NZ_BAAAHQ010000025.1"/>
</dbReference>
<gene>
    <name evidence="1" type="ORF">GCM10009560_50160</name>
</gene>
<evidence type="ECO:0000313" key="1">
    <source>
        <dbReference type="EMBL" id="GAA0939435.1"/>
    </source>
</evidence>
<protein>
    <recommendedName>
        <fullName evidence="3">DUF3168 domain-containing protein</fullName>
    </recommendedName>
</protein>
<accession>A0ABN1QA89</accession>
<dbReference type="EMBL" id="BAAAHQ010000025">
    <property type="protein sequence ID" value="GAA0939435.1"/>
    <property type="molecule type" value="Genomic_DNA"/>
</dbReference>
<proteinExistence type="predicted"/>
<dbReference type="Proteomes" id="UP001501578">
    <property type="component" value="Unassembled WGS sequence"/>
</dbReference>
<sequence>MRTAFAHEATIVMEAHSDVRSPGAAITAALCGHWEHEPPCPIAPHHTDADRRDGTVRLRVLFAVEAEAEREVRARIDAALAQGTLKGPDGVTSRWRLLNARPGLLHPEDLPHTELLRRS</sequence>
<reference evidence="1 2" key="1">
    <citation type="journal article" date="2019" name="Int. J. Syst. Evol. Microbiol.">
        <title>The Global Catalogue of Microorganisms (GCM) 10K type strain sequencing project: providing services to taxonomists for standard genome sequencing and annotation.</title>
        <authorList>
            <consortium name="The Broad Institute Genomics Platform"/>
            <consortium name="The Broad Institute Genome Sequencing Center for Infectious Disease"/>
            <person name="Wu L."/>
            <person name="Ma J."/>
        </authorList>
    </citation>
    <scope>NUCLEOTIDE SEQUENCE [LARGE SCALE GENOMIC DNA]</scope>
    <source>
        <strain evidence="1 2">JCM 11136</strain>
    </source>
</reference>